<dbReference type="Pfam" id="PF00078">
    <property type="entry name" value="RVT_1"/>
    <property type="match status" value="1"/>
</dbReference>
<evidence type="ECO:0000313" key="4">
    <source>
        <dbReference type="EMBL" id="CAE7918081.1"/>
    </source>
</evidence>
<proteinExistence type="predicted"/>
<evidence type="ECO:0000256" key="1">
    <source>
        <dbReference type="SAM" id="MobiDB-lite"/>
    </source>
</evidence>
<name>A0A813BTA8_9DINO</name>
<evidence type="ECO:0000259" key="3">
    <source>
        <dbReference type="Pfam" id="PF03372"/>
    </source>
</evidence>
<dbReference type="Pfam" id="PF03372">
    <property type="entry name" value="Exo_endo_phos"/>
    <property type="match status" value="1"/>
</dbReference>
<dbReference type="PANTHER" id="PTHR19446">
    <property type="entry name" value="REVERSE TRANSCRIPTASES"/>
    <property type="match status" value="1"/>
</dbReference>
<organism evidence="4 5">
    <name type="scientific">Symbiodinium necroappetens</name>
    <dbReference type="NCBI Taxonomy" id="1628268"/>
    <lineage>
        <taxon>Eukaryota</taxon>
        <taxon>Sar</taxon>
        <taxon>Alveolata</taxon>
        <taxon>Dinophyceae</taxon>
        <taxon>Suessiales</taxon>
        <taxon>Symbiodiniaceae</taxon>
        <taxon>Symbiodinium</taxon>
    </lineage>
</organism>
<dbReference type="InterPro" id="IPR036691">
    <property type="entry name" value="Endo/exonu/phosph_ase_sf"/>
</dbReference>
<dbReference type="SUPFAM" id="SSF56219">
    <property type="entry name" value="DNase I-like"/>
    <property type="match status" value="1"/>
</dbReference>
<sequence>MGIGRGANTVASASELARCMVRDGMEHPALEAVASLGNGGRCESNAERDLHRWLKDLYGFELDTYEIAMELAVNNSRCVEQVPVHVLLPHEVMHAIFTMGATQVIPITFHVDGAEMYSDDEYFVYSFSSAFGGGGLVDDVLLHKFPLVILAERDMCLPGAASGLAPRRGFYGEEWPLDSYRRKWAGEHEVLHVLATCTWSLVKCNGILDAGGLILSTSEAREASDALFLHLRTYEFLAEHYWEERLMLFKIRPKAHSLLHTAREILEWQLNVSVFHTWSDESFLGKLKKIATQCHGKTMTKRVFERYRLYMAFPTTEISSSSGEPGGHPQASPKRAREDNLAGDDDLTAAGDQPLTLALLQQALQVSQQHITNTIHASLEGSLSTLSTRVAQVEANMEEHVKRTTNLLDAMTDRHCHIEGTVKQSAAVVDDVRRRLELLEGKFATDAETTLKLVREHIARLQARVVTGDRPEGGHRYFWAAMSESPERRKRAQFSGKVKRLILESEGDRRLIQVEFGTGNVWYDGTKISSAVTSAPPGGEKIGAGWIHLPSLARQLGTSLTELTERWDVQDTDLYGMHVVTWNVGGLTIDKLLKLLCDLRKERIRPFDSAFVLCLQEIIMDKGKAVQEQDDLQCVCGRQDEDWRGTGIVHTSQFKHSRNKLLRSGFSTCLSVGELRFTVVSGHLPHHATMPEADEIATTWLQQLRSTPKAILGMDANETFSEGISGKVTTHSGRGEQLFSSLSAADFRLPPQKLEKASFFPYNTNMRPRRLDYVMVKHLLCREGEVLSLRDVASSDHEPIWTPLLQPSPPPTKSEPKPWGSRRLRDWRWVEQVIARPPPVSGDMVQEITNIAVQITRPGRALANFAESKPLRQQRRRALRLPAGGERKAAWKAVQKAHREEHRAWKVQQLDLAGKGWWKAKEAVDRDTHDSSWELRLRADERWRQTLQDHFGGIFNKSDAELVAAKLREISDRLSRLCKQTAWEPFTAKELHEVRKRWSGGKACGPDSVSHEALRVLEHDDRWRGTLLYVLNDFLYTAAVPKNVERGITVLLAKTGNPEEWSETRPITLSSALLKTFSQLLIGVELILILRRVCRESLAEQIEADVGVAGDRPWEARAWTNLIHANEINIYFRGEEFRIPQTNGVRQGAPDSPIAFGRVLAVELEKAVQQARGQKPTTGDPPPEDAGAFMDDSYIWSTKKEHLQAMLTHLGANLPPKGLDIHPLKTEII</sequence>
<comment type="caution">
    <text evidence="4">The sequence shown here is derived from an EMBL/GenBank/DDBJ whole genome shotgun (WGS) entry which is preliminary data.</text>
</comment>
<feature type="region of interest" description="Disordered" evidence="1">
    <location>
        <begin position="800"/>
        <end position="820"/>
    </location>
</feature>
<evidence type="ECO:0008006" key="6">
    <source>
        <dbReference type="Google" id="ProtNLM"/>
    </source>
</evidence>
<dbReference type="AlphaFoldDB" id="A0A813BTA8"/>
<gene>
    <name evidence="4" type="ORF">SNEC2469_LOCUS31519</name>
</gene>
<feature type="domain" description="Reverse transcriptase" evidence="2">
    <location>
        <begin position="1131"/>
        <end position="1229"/>
    </location>
</feature>
<dbReference type="Gene3D" id="3.60.10.10">
    <property type="entry name" value="Endonuclease/exonuclease/phosphatase"/>
    <property type="match status" value="1"/>
</dbReference>
<evidence type="ECO:0000259" key="2">
    <source>
        <dbReference type="Pfam" id="PF00078"/>
    </source>
</evidence>
<keyword evidence="5" id="KW-1185">Reference proteome</keyword>
<dbReference type="InterPro" id="IPR000477">
    <property type="entry name" value="RT_dom"/>
</dbReference>
<dbReference type="InterPro" id="IPR005135">
    <property type="entry name" value="Endo/exonuclease/phosphatase"/>
</dbReference>
<evidence type="ECO:0000313" key="5">
    <source>
        <dbReference type="Proteomes" id="UP000601435"/>
    </source>
</evidence>
<protein>
    <recommendedName>
        <fullName evidence="6">Endonuclease/exonuclease/phosphatase domain-containing protein</fullName>
    </recommendedName>
</protein>
<dbReference type="Proteomes" id="UP000601435">
    <property type="component" value="Unassembled WGS sequence"/>
</dbReference>
<accession>A0A813BTA8</accession>
<reference evidence="4" key="1">
    <citation type="submission" date="2021-02" db="EMBL/GenBank/DDBJ databases">
        <authorList>
            <person name="Dougan E. K."/>
            <person name="Rhodes N."/>
            <person name="Thang M."/>
            <person name="Chan C."/>
        </authorList>
    </citation>
    <scope>NUCLEOTIDE SEQUENCE</scope>
</reference>
<feature type="region of interest" description="Disordered" evidence="1">
    <location>
        <begin position="318"/>
        <end position="347"/>
    </location>
</feature>
<feature type="domain" description="Endonuclease/exonuclease/phosphatase" evidence="3">
    <location>
        <begin position="580"/>
        <end position="797"/>
    </location>
</feature>
<dbReference type="EMBL" id="CAJNJA010076652">
    <property type="protein sequence ID" value="CAE7918081.1"/>
    <property type="molecule type" value="Genomic_DNA"/>
</dbReference>